<dbReference type="PANTHER" id="PTHR30373">
    <property type="entry name" value="UPF0603 PROTEIN YGCG"/>
    <property type="match status" value="1"/>
</dbReference>
<evidence type="ECO:0000256" key="1">
    <source>
        <dbReference type="SAM" id="MobiDB-lite"/>
    </source>
</evidence>
<dbReference type="PANTHER" id="PTHR30373:SF2">
    <property type="entry name" value="UPF0603 PROTEIN YGCG"/>
    <property type="match status" value="1"/>
</dbReference>
<keyword evidence="2" id="KW-0812">Transmembrane</keyword>
<dbReference type="InterPro" id="IPR007621">
    <property type="entry name" value="TPM_dom"/>
</dbReference>
<keyword evidence="2" id="KW-1133">Transmembrane helix</keyword>
<dbReference type="PATRIC" id="fig|1292034.3.peg.3102"/>
<dbReference type="Pfam" id="PF04536">
    <property type="entry name" value="TPM_phosphatase"/>
    <property type="match status" value="1"/>
</dbReference>
<name>R0CWV5_CAUVI</name>
<gene>
    <name evidence="4" type="ORF">OR37_03124</name>
</gene>
<feature type="transmembrane region" description="Helical" evidence="2">
    <location>
        <begin position="210"/>
        <end position="227"/>
    </location>
</feature>
<accession>R0CWV5</accession>
<dbReference type="Gene3D" id="3.10.310.50">
    <property type="match status" value="1"/>
</dbReference>
<feature type="compositionally biased region" description="Gly residues" evidence="1">
    <location>
        <begin position="259"/>
        <end position="283"/>
    </location>
</feature>
<evidence type="ECO:0000313" key="5">
    <source>
        <dbReference type="Proteomes" id="UP000013063"/>
    </source>
</evidence>
<keyword evidence="5" id="KW-1185">Reference proteome</keyword>
<keyword evidence="2" id="KW-0472">Membrane</keyword>
<sequence length="283" mass="29409" precursor="true">MTFSRALLPLTGEGDRRTAVEGRPFASRARASLLALVALFFALPALAAPTFPPLTGRVVDDAHVLSPQVQRQLTDKLETLEASTGRQLVVATVPSLQGYPIEDYGYQLGRSWGIGQKGKNDGVILLVAPTERKVRIEVGYGLEPILTDALSSVIIQSQILPKFREGDLSGGVVDGTNALVEQLSLPEDQAKVRVQQAAQPEQHKARGSPIAGFLVFLVIVFVLSSLFRGGRGGGFGSALPWIILSALSSGGRGGRDDGWGGGGGGGFSGGGGSFGGGGSSGSW</sequence>
<evidence type="ECO:0000313" key="4">
    <source>
        <dbReference type="EMBL" id="ENZ80996.1"/>
    </source>
</evidence>
<proteinExistence type="predicted"/>
<comment type="caution">
    <text evidence="4">The sequence shown here is derived from an EMBL/GenBank/DDBJ whole genome shotgun (WGS) entry which is preliminary data.</text>
</comment>
<dbReference type="OrthoDB" id="9810918at2"/>
<evidence type="ECO:0000256" key="2">
    <source>
        <dbReference type="SAM" id="Phobius"/>
    </source>
</evidence>
<organism evidence="4 5">
    <name type="scientific">Caulobacter vibrioides OR37</name>
    <dbReference type="NCBI Taxonomy" id="1292034"/>
    <lineage>
        <taxon>Bacteria</taxon>
        <taxon>Pseudomonadati</taxon>
        <taxon>Pseudomonadota</taxon>
        <taxon>Alphaproteobacteria</taxon>
        <taxon>Caulobacterales</taxon>
        <taxon>Caulobacteraceae</taxon>
        <taxon>Caulobacter</taxon>
    </lineage>
</organism>
<feature type="domain" description="TPM" evidence="3">
    <location>
        <begin position="58"/>
        <end position="181"/>
    </location>
</feature>
<dbReference type="eggNOG" id="COG1512">
    <property type="taxonomic scope" value="Bacteria"/>
</dbReference>
<dbReference type="AlphaFoldDB" id="R0CWV5"/>
<reference evidence="4 5" key="1">
    <citation type="journal article" date="2013" name="Genome Announc.">
        <title>Draft Genome Sequence for Caulobacter sp. Strain OR37, a Bacterium Tolerant to Heavy Metals.</title>
        <authorList>
            <person name="Utturkar S.M."/>
            <person name="Bollmann A."/>
            <person name="Brzoska R.M."/>
            <person name="Klingeman D.M."/>
            <person name="Epstein S.E."/>
            <person name="Palumbo A.V."/>
            <person name="Brown S.D."/>
        </authorList>
    </citation>
    <scope>NUCLEOTIDE SEQUENCE [LARGE SCALE GENOMIC DNA]</scope>
    <source>
        <strain evidence="4 5">OR37</strain>
    </source>
</reference>
<protein>
    <submittedName>
        <fullName evidence="4">Beta-propeller domain-containing protein, methanol dehydrogenase</fullName>
    </submittedName>
</protein>
<dbReference type="Proteomes" id="UP000013063">
    <property type="component" value="Unassembled WGS sequence"/>
</dbReference>
<dbReference type="STRING" id="1292034.OR37_03124"/>
<evidence type="ECO:0000259" key="3">
    <source>
        <dbReference type="Pfam" id="PF04536"/>
    </source>
</evidence>
<dbReference type="EMBL" id="APMP01000023">
    <property type="protein sequence ID" value="ENZ80996.1"/>
    <property type="molecule type" value="Genomic_DNA"/>
</dbReference>
<feature type="region of interest" description="Disordered" evidence="1">
    <location>
        <begin position="255"/>
        <end position="283"/>
    </location>
</feature>